<proteinExistence type="inferred from homology"/>
<dbReference type="PANTHER" id="PTHR13050">
    <property type="entry name" value="USE1-LIKE PROTEIN"/>
    <property type="match status" value="1"/>
</dbReference>
<keyword evidence="8" id="KW-0653">Protein transport</keyword>
<comment type="similarity">
    <text evidence="2">Belongs to the USE1 family.</text>
</comment>
<evidence type="ECO:0000256" key="1">
    <source>
        <dbReference type="ARBA" id="ARBA00004163"/>
    </source>
</evidence>
<dbReference type="GO" id="GO:0006890">
    <property type="term" value="P:retrograde vesicle-mediated transport, Golgi to endoplasmic reticulum"/>
    <property type="evidence" value="ECO:0007669"/>
    <property type="project" value="TreeGrafter"/>
</dbReference>
<keyword evidence="6" id="KW-0256">Endoplasmic reticulum</keyword>
<dbReference type="Pfam" id="PF09753">
    <property type="entry name" value="Use1"/>
    <property type="match status" value="1"/>
</dbReference>
<dbReference type="CDD" id="cd15860">
    <property type="entry name" value="SNARE_USE1"/>
    <property type="match status" value="1"/>
</dbReference>
<keyword evidence="4" id="KW-0813">Transport</keyword>
<name>A0A1B6D1L4_9HEMI</name>
<dbReference type="GO" id="GO:0015031">
    <property type="term" value="P:protein transport"/>
    <property type="evidence" value="ECO:0007669"/>
    <property type="project" value="UniProtKB-KW"/>
</dbReference>
<comment type="subcellular location">
    <subcellularLocation>
        <location evidence="1">Endoplasmic reticulum membrane</location>
        <topology evidence="1">Single-pass type IV membrane protein</topology>
    </subcellularLocation>
</comment>
<evidence type="ECO:0000256" key="12">
    <source>
        <dbReference type="SAM" id="Phobius"/>
    </source>
</evidence>
<evidence type="ECO:0000313" key="13">
    <source>
        <dbReference type="EMBL" id="JAS19570.1"/>
    </source>
</evidence>
<sequence>MIKDLQKSPNPPSKDTISKYIRKVEFLKGLLETKNIPSSIEKAVATQLLTPVPDSVTKEIHQKTTSKYNKELREQLLGEKSDLRNRKGSSSGDDVDALLKYHHNVQEKIAENMLLMARSMKEQTMLAGNIIRKDIEVVEKSSNLAEKNFSHLNVESEKLQEHSRRAWKCWMWFMLAAVLVIFINMVMFMKIMKKKKL</sequence>
<accession>A0A1B6D1L4</accession>
<dbReference type="AlphaFoldDB" id="A0A1B6D1L4"/>
<evidence type="ECO:0000256" key="8">
    <source>
        <dbReference type="ARBA" id="ARBA00022927"/>
    </source>
</evidence>
<evidence type="ECO:0000256" key="2">
    <source>
        <dbReference type="ARBA" id="ARBA00007891"/>
    </source>
</evidence>
<keyword evidence="5 12" id="KW-0812">Transmembrane</keyword>
<keyword evidence="10 12" id="KW-0472">Membrane</keyword>
<dbReference type="GO" id="GO:0005789">
    <property type="term" value="C:endoplasmic reticulum membrane"/>
    <property type="evidence" value="ECO:0007669"/>
    <property type="project" value="UniProtKB-SubCell"/>
</dbReference>
<evidence type="ECO:0000256" key="9">
    <source>
        <dbReference type="ARBA" id="ARBA00022989"/>
    </source>
</evidence>
<evidence type="ECO:0000256" key="3">
    <source>
        <dbReference type="ARBA" id="ARBA00015843"/>
    </source>
</evidence>
<dbReference type="EMBL" id="GEDC01017728">
    <property type="protein sequence ID" value="JAS19570.1"/>
    <property type="molecule type" value="Transcribed_RNA"/>
</dbReference>
<keyword evidence="9 12" id="KW-1133">Transmembrane helix</keyword>
<protein>
    <recommendedName>
        <fullName evidence="3">Vesicle transport protein USE1</fullName>
    </recommendedName>
    <alternativeName>
        <fullName evidence="11">USE1-like protein</fullName>
    </alternativeName>
</protein>
<dbReference type="GO" id="GO:0031201">
    <property type="term" value="C:SNARE complex"/>
    <property type="evidence" value="ECO:0007669"/>
    <property type="project" value="TreeGrafter"/>
</dbReference>
<keyword evidence="7" id="KW-0931">ER-Golgi transport</keyword>
<evidence type="ECO:0000256" key="6">
    <source>
        <dbReference type="ARBA" id="ARBA00022824"/>
    </source>
</evidence>
<dbReference type="InterPro" id="IPR019150">
    <property type="entry name" value="Vesicle_transport_protein_Use1"/>
</dbReference>
<organism evidence="13">
    <name type="scientific">Clastoptera arizonana</name>
    <name type="common">Arizona spittle bug</name>
    <dbReference type="NCBI Taxonomy" id="38151"/>
    <lineage>
        <taxon>Eukaryota</taxon>
        <taxon>Metazoa</taxon>
        <taxon>Ecdysozoa</taxon>
        <taxon>Arthropoda</taxon>
        <taxon>Hexapoda</taxon>
        <taxon>Insecta</taxon>
        <taxon>Pterygota</taxon>
        <taxon>Neoptera</taxon>
        <taxon>Paraneoptera</taxon>
        <taxon>Hemiptera</taxon>
        <taxon>Auchenorrhyncha</taxon>
        <taxon>Cercopoidea</taxon>
        <taxon>Clastopteridae</taxon>
        <taxon>Clastoptera</taxon>
    </lineage>
</organism>
<evidence type="ECO:0000256" key="4">
    <source>
        <dbReference type="ARBA" id="ARBA00022448"/>
    </source>
</evidence>
<evidence type="ECO:0000256" key="10">
    <source>
        <dbReference type="ARBA" id="ARBA00023136"/>
    </source>
</evidence>
<dbReference type="GO" id="GO:0005484">
    <property type="term" value="F:SNAP receptor activity"/>
    <property type="evidence" value="ECO:0007669"/>
    <property type="project" value="TreeGrafter"/>
</dbReference>
<gene>
    <name evidence="13" type="ORF">g.30308</name>
</gene>
<evidence type="ECO:0000256" key="11">
    <source>
        <dbReference type="ARBA" id="ARBA00032711"/>
    </source>
</evidence>
<evidence type="ECO:0000256" key="7">
    <source>
        <dbReference type="ARBA" id="ARBA00022892"/>
    </source>
</evidence>
<evidence type="ECO:0000256" key="5">
    <source>
        <dbReference type="ARBA" id="ARBA00022692"/>
    </source>
</evidence>
<feature type="transmembrane region" description="Helical" evidence="12">
    <location>
        <begin position="170"/>
        <end position="189"/>
    </location>
</feature>
<reference evidence="13" key="1">
    <citation type="submission" date="2015-12" db="EMBL/GenBank/DDBJ databases">
        <title>De novo transcriptome assembly of four potential Pierce s Disease insect vectors from Arizona vineyards.</title>
        <authorList>
            <person name="Tassone E.E."/>
        </authorList>
    </citation>
    <scope>NUCLEOTIDE SEQUENCE</scope>
</reference>
<dbReference type="PANTHER" id="PTHR13050:SF7">
    <property type="entry name" value="VESICLE TRANSPORT PROTEIN USE1"/>
    <property type="match status" value="1"/>
</dbReference>